<dbReference type="EMBL" id="CM031839">
    <property type="protein sequence ID" value="KAG6676169.1"/>
    <property type="molecule type" value="Genomic_DNA"/>
</dbReference>
<dbReference type="GO" id="GO:0006508">
    <property type="term" value="P:proteolysis"/>
    <property type="evidence" value="ECO:0007669"/>
    <property type="project" value="InterPro"/>
</dbReference>
<dbReference type="AlphaFoldDB" id="A0A922D7Z6"/>
<dbReference type="GO" id="GO:0016747">
    <property type="term" value="F:acyltransferase activity, transferring groups other than amino-acyl groups"/>
    <property type="evidence" value="ECO:0007669"/>
    <property type="project" value="TreeGrafter"/>
</dbReference>
<dbReference type="Proteomes" id="UP000811246">
    <property type="component" value="Chromosome 15"/>
</dbReference>
<dbReference type="PANTHER" id="PTHR11802">
    <property type="entry name" value="SERINE PROTEASE FAMILY S10 SERINE CARBOXYPEPTIDASE"/>
    <property type="match status" value="1"/>
</dbReference>
<evidence type="ECO:0000256" key="1">
    <source>
        <dbReference type="SAM" id="SignalP"/>
    </source>
</evidence>
<dbReference type="GO" id="GO:0019748">
    <property type="term" value="P:secondary metabolic process"/>
    <property type="evidence" value="ECO:0007669"/>
    <property type="project" value="TreeGrafter"/>
</dbReference>
<feature type="chain" id="PRO_5036772429" evidence="1">
    <location>
        <begin position="23"/>
        <end position="104"/>
    </location>
</feature>
<organism evidence="2 3">
    <name type="scientific">Carya illinoinensis</name>
    <name type="common">Pecan</name>
    <dbReference type="NCBI Taxonomy" id="32201"/>
    <lineage>
        <taxon>Eukaryota</taxon>
        <taxon>Viridiplantae</taxon>
        <taxon>Streptophyta</taxon>
        <taxon>Embryophyta</taxon>
        <taxon>Tracheophyta</taxon>
        <taxon>Spermatophyta</taxon>
        <taxon>Magnoliopsida</taxon>
        <taxon>eudicotyledons</taxon>
        <taxon>Gunneridae</taxon>
        <taxon>Pentapetalae</taxon>
        <taxon>rosids</taxon>
        <taxon>fabids</taxon>
        <taxon>Fagales</taxon>
        <taxon>Juglandaceae</taxon>
        <taxon>Carya</taxon>
    </lineage>
</organism>
<accession>A0A922D7Z6</accession>
<name>A0A922D7Z6_CARIL</name>
<feature type="signal peptide" evidence="1">
    <location>
        <begin position="1"/>
        <end position="22"/>
    </location>
</feature>
<reference evidence="2" key="1">
    <citation type="submission" date="2021-01" db="EMBL/GenBank/DDBJ databases">
        <authorList>
            <person name="Lovell J.T."/>
            <person name="Bentley N."/>
            <person name="Bhattarai G."/>
            <person name="Jenkins J.W."/>
            <person name="Sreedasyam A."/>
            <person name="Alarcon Y."/>
            <person name="Bock C."/>
            <person name="Boston L."/>
            <person name="Carlson J."/>
            <person name="Cervantes K."/>
            <person name="Clermont K."/>
            <person name="Krom N."/>
            <person name="Kubenka K."/>
            <person name="Mamidi S."/>
            <person name="Mattison C."/>
            <person name="Monteros M."/>
            <person name="Pisani C."/>
            <person name="Plott C."/>
            <person name="Rajasekar S."/>
            <person name="Rhein H.S."/>
            <person name="Rohla C."/>
            <person name="Song M."/>
            <person name="Hilaire R.S."/>
            <person name="Shu S."/>
            <person name="Wells L."/>
            <person name="Wang X."/>
            <person name="Webber J."/>
            <person name="Heerema R.J."/>
            <person name="Klein P."/>
            <person name="Conner P."/>
            <person name="Grauke L."/>
            <person name="Grimwood J."/>
            <person name="Schmutz J."/>
            <person name="Randall J.J."/>
        </authorList>
    </citation>
    <scope>NUCLEOTIDE SEQUENCE</scope>
    <source>
        <tissue evidence="2">Leaf</tissue>
    </source>
</reference>
<dbReference type="InterPro" id="IPR001563">
    <property type="entry name" value="Peptidase_S10"/>
</dbReference>
<keyword evidence="1" id="KW-0732">Signal</keyword>
<dbReference type="PANTHER" id="PTHR11802:SF319">
    <property type="entry name" value="CARBOXYPEPTIDASE"/>
    <property type="match status" value="1"/>
</dbReference>
<protein>
    <submittedName>
        <fullName evidence="2">Uncharacterized protein</fullName>
    </submittedName>
</protein>
<evidence type="ECO:0000313" key="3">
    <source>
        <dbReference type="Proteomes" id="UP000811246"/>
    </source>
</evidence>
<gene>
    <name evidence="2" type="ORF">I3842_15G139100</name>
</gene>
<dbReference type="Pfam" id="PF00450">
    <property type="entry name" value="Peptidase_S10"/>
    <property type="match status" value="1"/>
</dbReference>
<dbReference type="GO" id="GO:0004185">
    <property type="term" value="F:serine-type carboxypeptidase activity"/>
    <property type="evidence" value="ECO:0007669"/>
    <property type="project" value="InterPro"/>
</dbReference>
<proteinExistence type="predicted"/>
<comment type="caution">
    <text evidence="2">The sequence shown here is derived from an EMBL/GenBank/DDBJ whole genome shotgun (WGS) entry which is preliminary data.</text>
</comment>
<sequence>MLVGMGLRLFLLLVFLVVATSAGSNTKKLVTTLPGYSGELPFKLETGYIGVGENETAQLFYYFVESQRNPLRDPILIWISGGPGCSGLGSFVFESGPLTFKLGN</sequence>
<evidence type="ECO:0000313" key="2">
    <source>
        <dbReference type="EMBL" id="KAG6676169.1"/>
    </source>
</evidence>